<comment type="caution">
    <text evidence="2">The sequence shown here is derived from an EMBL/GenBank/DDBJ whole genome shotgun (WGS) entry which is preliminary data.</text>
</comment>
<name>A0AAI8V987_9PEZI</name>
<feature type="region of interest" description="Disordered" evidence="1">
    <location>
        <begin position="227"/>
        <end position="246"/>
    </location>
</feature>
<gene>
    <name evidence="2" type="ORF">KHLLAP_LOCUS1159</name>
</gene>
<organism evidence="2 3">
    <name type="scientific">Anthostomella pinea</name>
    <dbReference type="NCBI Taxonomy" id="933095"/>
    <lineage>
        <taxon>Eukaryota</taxon>
        <taxon>Fungi</taxon>
        <taxon>Dikarya</taxon>
        <taxon>Ascomycota</taxon>
        <taxon>Pezizomycotina</taxon>
        <taxon>Sordariomycetes</taxon>
        <taxon>Xylariomycetidae</taxon>
        <taxon>Xylariales</taxon>
        <taxon>Xylariaceae</taxon>
        <taxon>Anthostomella</taxon>
    </lineage>
</organism>
<evidence type="ECO:0000313" key="3">
    <source>
        <dbReference type="Proteomes" id="UP001295740"/>
    </source>
</evidence>
<feature type="compositionally biased region" description="Basic and acidic residues" evidence="1">
    <location>
        <begin position="227"/>
        <end position="240"/>
    </location>
</feature>
<accession>A0AAI8V987</accession>
<proteinExistence type="predicted"/>
<protein>
    <submittedName>
        <fullName evidence="2">Uu.00g035440.m01.CDS01</fullName>
    </submittedName>
</protein>
<reference evidence="2" key="1">
    <citation type="submission" date="2023-10" db="EMBL/GenBank/DDBJ databases">
        <authorList>
            <person name="Hackl T."/>
        </authorList>
    </citation>
    <scope>NUCLEOTIDE SEQUENCE</scope>
</reference>
<evidence type="ECO:0000313" key="2">
    <source>
        <dbReference type="EMBL" id="CAJ2500691.1"/>
    </source>
</evidence>
<dbReference type="EMBL" id="CAUWAG010000003">
    <property type="protein sequence ID" value="CAJ2500691.1"/>
    <property type="molecule type" value="Genomic_DNA"/>
</dbReference>
<sequence length="268" mass="30431">MPRFRELFRSSKKRDMEDVPREPEESKESVRERLGDFLEEGLAKTKSKLHEALGLGQTPSVIPDGDVDFCGEPREVEVGWHPVAGLAGKWFAEQTGLGKMITEGISKFPDPTQHWAVLVGDYCHQLWMDENLNVIYINGKINRDEWHTYEVGKTRFNDQALGKAGDMTILNMRGQRPAYNLIDNNCQTFALKLLDAISVGKHREFATSYEVYQRAIGKGAIKDLFVEDHPDDHPEERPDTPPEGTVNLAQHVMDDKTTQLDSHETARQ</sequence>
<feature type="region of interest" description="Disordered" evidence="1">
    <location>
        <begin position="1"/>
        <end position="31"/>
    </location>
</feature>
<dbReference type="AlphaFoldDB" id="A0AAI8V987"/>
<keyword evidence="3" id="KW-1185">Reference proteome</keyword>
<evidence type="ECO:0000256" key="1">
    <source>
        <dbReference type="SAM" id="MobiDB-lite"/>
    </source>
</evidence>
<dbReference type="Proteomes" id="UP001295740">
    <property type="component" value="Unassembled WGS sequence"/>
</dbReference>